<protein>
    <submittedName>
        <fullName evidence="2">Alpha-glucan phosphorylase</fullName>
        <ecNumber evidence="2">2.4.1.1</ecNumber>
    </submittedName>
</protein>
<dbReference type="HOGENOM" id="CLU_015112_1_0_2"/>
<dbReference type="InterPro" id="IPR052182">
    <property type="entry name" value="Glycogen/Maltodextrin_Phosph"/>
</dbReference>
<dbReference type="PANTHER" id="PTHR42655">
    <property type="entry name" value="GLYCOGEN PHOSPHORYLASE"/>
    <property type="match status" value="1"/>
</dbReference>
<dbReference type="InterPro" id="IPR000811">
    <property type="entry name" value="Glyco_trans_35"/>
</dbReference>
<dbReference type="EMBL" id="CP002069">
    <property type="protein sequence ID" value="ADI73687.1"/>
    <property type="molecule type" value="Genomic_DNA"/>
</dbReference>
<dbReference type="EC" id="2.4.1.1" evidence="2"/>
<dbReference type="CAZy" id="GT35">
    <property type="family name" value="Glycosyltransferase Family 35"/>
</dbReference>
<dbReference type="NCBIfam" id="TIGR02094">
    <property type="entry name" value="more_P_ylases"/>
    <property type="match status" value="1"/>
</dbReference>
<dbReference type="STRING" id="644295.Metev_0787"/>
<keyword evidence="3" id="KW-1185">Reference proteome</keyword>
<dbReference type="GO" id="GO:0008184">
    <property type="term" value="F:glycogen phosphorylase activity"/>
    <property type="evidence" value="ECO:0007669"/>
    <property type="project" value="InterPro"/>
</dbReference>
<dbReference type="InterPro" id="IPR011834">
    <property type="entry name" value="Agluc_phsphrylas"/>
</dbReference>
<evidence type="ECO:0000313" key="2">
    <source>
        <dbReference type="EMBL" id="ADI73687.1"/>
    </source>
</evidence>
<gene>
    <name evidence="2" type="ordered locus">Metev_0787</name>
</gene>
<sequence length="558" mass="64917">MDDLKGVFNEHKIAYFSMEIGLSNDIPTYAGGLGVLAGDTIRSSADLNLPIIALTLVSKKGFFNQHFDENGWQIESYEEWDPSKYAELLEPEINLKIENRNVKVKAWLYKYYSFTKEMIPILFLDTDFEENEPKDREITHYLYGGDEKYRLKQEIVLGMGGARMIDALELDIRKYHMNEGHSSLLTLELLHNYNMDGEKVRNLCVFTTHTPVKAGHDTFPYTLVEELFGDNEDIELLKKYSDSDKLDMTRLALNLSDYVNGVAKRHREISKQMFPGYEINTITNGVHTYNWTCSHFKQLYDEFVPGWAAEPELLVRASNIPYGRVWEAHNKAKKDLIDYVNEKTGKDMDYETLTIGFSRRAAEYKRHSFIFTDLERLKKVNYKGNLQFIFAGKAHPRDEAGKKIIQNIFGYIKELEGQIKIAYLEDYDMELASKMVSGVDIWLNTPMRPYEASGTSGMKAAHNGVINFSVLDGWWIEGWIEGVTGWSIGPKSYEYSSEDKIAKQEIDDFYNKLEYIIIPTYYERRNDWIKMMSNSISMIAYYFNTHRMMRRYVTEAYL</sequence>
<dbReference type="KEGG" id="mev:Metev_0787"/>
<dbReference type="Pfam" id="PF00343">
    <property type="entry name" value="Phosphorylase"/>
    <property type="match status" value="1"/>
</dbReference>
<accession>D7E8L6</accession>
<reference evidence="2 3" key="1">
    <citation type="submission" date="2010-06" db="EMBL/GenBank/DDBJ databases">
        <title>Complete sequence chromosome of Methanohalobium evestigatum Z-7303.</title>
        <authorList>
            <consortium name="US DOE Joint Genome Institute"/>
            <person name="Lucas S."/>
            <person name="Copeland A."/>
            <person name="Lapidus A."/>
            <person name="Cheng J.-F."/>
            <person name="Bruce D."/>
            <person name="Goodwin L."/>
            <person name="Pitluck S."/>
            <person name="Saunders E."/>
            <person name="Detter J.C."/>
            <person name="Han C."/>
            <person name="Tapia R."/>
            <person name="Land M."/>
            <person name="Hauser L."/>
            <person name="Kyrpides N."/>
            <person name="Mikhailova N."/>
            <person name="Sieprawska-Lupa M."/>
            <person name="Whitman W.B."/>
            <person name="Anderson I."/>
            <person name="Woyke T."/>
        </authorList>
    </citation>
    <scope>NUCLEOTIDE SEQUENCE [LARGE SCALE GENOMIC DNA]</scope>
    <source>
        <strain evidence="3">ATCC BAA-1072 / DSM 3721 / NBRC 107634 / OCM 161 / Z-7303</strain>
    </source>
</reference>
<dbReference type="GO" id="GO:0005975">
    <property type="term" value="P:carbohydrate metabolic process"/>
    <property type="evidence" value="ECO:0007669"/>
    <property type="project" value="InterPro"/>
</dbReference>
<dbReference type="GO" id="GO:0030170">
    <property type="term" value="F:pyridoxal phosphate binding"/>
    <property type="evidence" value="ECO:0007669"/>
    <property type="project" value="InterPro"/>
</dbReference>
<dbReference type="Gene3D" id="3.40.50.2000">
    <property type="entry name" value="Glycogen Phosphorylase B"/>
    <property type="match status" value="3"/>
</dbReference>
<dbReference type="Proteomes" id="UP000000391">
    <property type="component" value="Chromosome"/>
</dbReference>
<name>D7E8L6_METEZ</name>
<proteinExistence type="inferred from homology"/>
<evidence type="ECO:0000256" key="1">
    <source>
        <dbReference type="ARBA" id="ARBA00006047"/>
    </source>
</evidence>
<dbReference type="GeneID" id="9346412"/>
<dbReference type="PANTHER" id="PTHR42655:SF1">
    <property type="entry name" value="GLYCOGEN PHOSPHORYLASE"/>
    <property type="match status" value="1"/>
</dbReference>
<keyword evidence="2" id="KW-0328">Glycosyltransferase</keyword>
<dbReference type="OrthoDB" id="17863at2157"/>
<comment type="similarity">
    <text evidence="1">Belongs to the glycogen phosphorylase family.</text>
</comment>
<keyword evidence="2" id="KW-0808">Transferase</keyword>
<dbReference type="AlphaFoldDB" id="D7E8L6"/>
<dbReference type="RefSeq" id="WP_013194255.1">
    <property type="nucleotide sequence ID" value="NC_014253.1"/>
</dbReference>
<organism evidence="2 3">
    <name type="scientific">Methanohalobium evestigatum (strain ATCC BAA-1072 / DSM 3721 / NBRC 107634 / OCM 161 / Z-7303)</name>
    <dbReference type="NCBI Taxonomy" id="644295"/>
    <lineage>
        <taxon>Archaea</taxon>
        <taxon>Methanobacteriati</taxon>
        <taxon>Methanobacteriota</taxon>
        <taxon>Stenosarchaea group</taxon>
        <taxon>Methanomicrobia</taxon>
        <taxon>Methanosarcinales</taxon>
        <taxon>Methanosarcinaceae</taxon>
        <taxon>Methanohalobium</taxon>
    </lineage>
</organism>
<dbReference type="SUPFAM" id="SSF53756">
    <property type="entry name" value="UDP-Glycosyltransferase/glycogen phosphorylase"/>
    <property type="match status" value="1"/>
</dbReference>
<evidence type="ECO:0000313" key="3">
    <source>
        <dbReference type="Proteomes" id="UP000000391"/>
    </source>
</evidence>